<feature type="transmembrane region" description="Helical" evidence="7">
    <location>
        <begin position="697"/>
        <end position="721"/>
    </location>
</feature>
<feature type="transmembrane region" description="Helical" evidence="7">
    <location>
        <begin position="20"/>
        <end position="39"/>
    </location>
</feature>
<evidence type="ECO:0000313" key="10">
    <source>
        <dbReference type="Proteomes" id="UP000467132"/>
    </source>
</evidence>
<feature type="transmembrane region" description="Helical" evidence="7">
    <location>
        <begin position="248"/>
        <end position="268"/>
    </location>
</feature>
<evidence type="ECO:0000256" key="4">
    <source>
        <dbReference type="ARBA" id="ARBA00022989"/>
    </source>
</evidence>
<feature type="transmembrane region" description="Helical" evidence="7">
    <location>
        <begin position="296"/>
        <end position="322"/>
    </location>
</feature>
<keyword evidence="10" id="KW-1185">Reference proteome</keyword>
<feature type="transmembrane region" description="Helical" evidence="7">
    <location>
        <begin position="479"/>
        <end position="497"/>
    </location>
</feature>
<reference evidence="9 10" key="1">
    <citation type="submission" date="2018-08" db="EMBL/GenBank/DDBJ databases">
        <title>Murine metabolic-syndrome-specific gut microbial biobank.</title>
        <authorList>
            <person name="Liu C."/>
        </authorList>
    </citation>
    <scope>NUCLEOTIDE SEQUENCE [LARGE SCALE GENOMIC DNA]</scope>
    <source>
        <strain evidence="9 10">583</strain>
    </source>
</reference>
<accession>A0A845QRH2</accession>
<dbReference type="EMBL" id="QXXA01000001">
    <property type="protein sequence ID" value="NBI05387.1"/>
    <property type="molecule type" value="Genomic_DNA"/>
</dbReference>
<feature type="transmembrane region" description="Helical" evidence="7">
    <location>
        <begin position="790"/>
        <end position="813"/>
    </location>
</feature>
<dbReference type="InterPro" id="IPR050250">
    <property type="entry name" value="Macrolide_Exporter_MacB"/>
</dbReference>
<evidence type="ECO:0000259" key="8">
    <source>
        <dbReference type="Pfam" id="PF02687"/>
    </source>
</evidence>
<comment type="subcellular location">
    <subcellularLocation>
        <location evidence="1">Cell membrane</location>
        <topology evidence="1">Multi-pass membrane protein</topology>
    </subcellularLocation>
</comment>
<feature type="transmembrane region" description="Helical" evidence="7">
    <location>
        <begin position="348"/>
        <end position="371"/>
    </location>
</feature>
<evidence type="ECO:0000256" key="1">
    <source>
        <dbReference type="ARBA" id="ARBA00004651"/>
    </source>
</evidence>
<keyword evidence="3 7" id="KW-0812">Transmembrane</keyword>
<evidence type="ECO:0000256" key="6">
    <source>
        <dbReference type="ARBA" id="ARBA00038076"/>
    </source>
</evidence>
<evidence type="ECO:0000256" key="7">
    <source>
        <dbReference type="SAM" id="Phobius"/>
    </source>
</evidence>
<keyword evidence="2" id="KW-1003">Cell membrane</keyword>
<feature type="domain" description="ABC3 transporter permease C-terminal" evidence="8">
    <location>
        <begin position="698"/>
        <end position="817"/>
    </location>
</feature>
<dbReference type="Pfam" id="PF02687">
    <property type="entry name" value="FtsX"/>
    <property type="match status" value="2"/>
</dbReference>
<dbReference type="Proteomes" id="UP000467132">
    <property type="component" value="Unassembled WGS sequence"/>
</dbReference>
<keyword evidence="5 7" id="KW-0472">Membrane</keyword>
<comment type="caution">
    <text evidence="9">The sequence shown here is derived from an EMBL/GenBank/DDBJ whole genome shotgun (WGS) entry which is preliminary data.</text>
</comment>
<comment type="similarity">
    <text evidence="6">Belongs to the ABC-4 integral membrane protein family.</text>
</comment>
<feature type="transmembrane region" description="Helical" evidence="7">
    <location>
        <begin position="392"/>
        <end position="411"/>
    </location>
</feature>
<name>A0A845QRH2_9CLOT</name>
<keyword evidence="4 7" id="KW-1133">Transmembrane helix</keyword>
<dbReference type="InterPro" id="IPR003838">
    <property type="entry name" value="ABC3_permease_C"/>
</dbReference>
<evidence type="ECO:0000313" key="9">
    <source>
        <dbReference type="EMBL" id="NBI05387.1"/>
    </source>
</evidence>
<feature type="domain" description="ABC3 transporter permease C-terminal" evidence="8">
    <location>
        <begin position="255"/>
        <end position="377"/>
    </location>
</feature>
<evidence type="ECO:0000256" key="2">
    <source>
        <dbReference type="ARBA" id="ARBA00022475"/>
    </source>
</evidence>
<gene>
    <name evidence="9" type="ORF">D3Z33_00775</name>
</gene>
<dbReference type="PANTHER" id="PTHR30572:SF4">
    <property type="entry name" value="ABC TRANSPORTER PERMEASE YTRF"/>
    <property type="match status" value="1"/>
</dbReference>
<evidence type="ECO:0000256" key="3">
    <source>
        <dbReference type="ARBA" id="ARBA00022692"/>
    </source>
</evidence>
<dbReference type="GO" id="GO:0022857">
    <property type="term" value="F:transmembrane transporter activity"/>
    <property type="evidence" value="ECO:0007669"/>
    <property type="project" value="TreeGrafter"/>
</dbReference>
<evidence type="ECO:0000256" key="5">
    <source>
        <dbReference type="ARBA" id="ARBA00023136"/>
    </source>
</evidence>
<protein>
    <submittedName>
        <fullName evidence="9">ABC transporter permease</fullName>
    </submittedName>
</protein>
<organism evidence="9 10">
    <name type="scientific">Senegalia massiliensis</name>
    <dbReference type="NCBI Taxonomy" id="1720316"/>
    <lineage>
        <taxon>Bacteria</taxon>
        <taxon>Bacillati</taxon>
        <taxon>Bacillota</taxon>
        <taxon>Clostridia</taxon>
        <taxon>Eubacteriales</taxon>
        <taxon>Clostridiaceae</taxon>
        <taxon>Senegalia</taxon>
    </lineage>
</organism>
<dbReference type="GO" id="GO:0005886">
    <property type="term" value="C:plasma membrane"/>
    <property type="evidence" value="ECO:0007669"/>
    <property type="project" value="UniProtKB-SubCell"/>
</dbReference>
<sequence length="824" mass="93276">MGIFMKYIIKNIWENKLRGFLILFSLMISTFIVFLNLVARDDIIHQYEKLHEESYHGYDMIVNHENTEDPFFNENEFKTNNIDVSNKLSAITTFGVVDNNDLLTLQLYGCNRKSYLDESLFMISEEDNFGISKDDQILISPQLVKNYGYELGDRISIQTQIGVKEYEIGAIAKDTGLFFGVDNENLVVMTNSEVEKITEQENKSNVLMISLTDKSNIKNSIKALQENNDDFIIESLVDKETMDSNIDMISQVLLIILILALLMNYYVISSNAKVILLSRIPVVGTFRSLGASKIKVNVILVLENLVYGMLGGTLGVVCGLYFRETILGTIAQSVSNVPLGETSAPINYAYIIFSLIFAIIIQLISVIHVIYQIGNYSIKNLIFEELSSIQKVSIVLTVLGFVFQGFSYILYKMNNLYNIIFTILALVLAMVGGILILPFITKHLSLFMTKINKMIFGEAASLGAKNISTSKIINSNIKLVVISLSMILMIFITSLSLENLFIKARDVFELDIQLYGMEKKEDDYLKLKKVQGVKDLQFLYTYMNNPTINGKEMNLILSGLEGERLGIKNKDGKIENLKNGEVMIDEFYAIKNGFEIGDKLEIKSDDFKSKKIKVNIAGTIDSSIFTISRNTLVFSENQFKKEILDIPSNIYVGTDKNLKQMKKTLYKELSGENITAETFNEFIENQEQQVSGLLSTVWVFLILSILLSAIGLVNNQVIGFIQRKREYAILYSVSMSKAQLNIMIFFEIVTSFLIGCIFSLALSIWMSKLLGVLLSSIGIYLEFNFQWGDIFIVVASIFVILMLTAIIPIFKILKMNVIEEIKYE</sequence>
<feature type="transmembrane region" description="Helical" evidence="7">
    <location>
        <begin position="417"/>
        <end position="440"/>
    </location>
</feature>
<dbReference type="PANTHER" id="PTHR30572">
    <property type="entry name" value="MEMBRANE COMPONENT OF TRANSPORTER-RELATED"/>
    <property type="match status" value="1"/>
</dbReference>
<proteinExistence type="inferred from homology"/>
<feature type="transmembrane region" description="Helical" evidence="7">
    <location>
        <begin position="742"/>
        <end position="766"/>
    </location>
</feature>
<dbReference type="AlphaFoldDB" id="A0A845QRH2"/>